<organism evidence="4 5">
    <name type="scientific">Neisseria iguanae</name>
    <dbReference type="NCBI Taxonomy" id="90242"/>
    <lineage>
        <taxon>Bacteria</taxon>
        <taxon>Pseudomonadati</taxon>
        <taxon>Pseudomonadota</taxon>
        <taxon>Betaproteobacteria</taxon>
        <taxon>Neisseriales</taxon>
        <taxon>Neisseriaceae</taxon>
        <taxon>Neisseria</taxon>
    </lineage>
</organism>
<dbReference type="Proteomes" id="UP000241868">
    <property type="component" value="Unassembled WGS sequence"/>
</dbReference>
<keyword evidence="5" id="KW-1185">Reference proteome</keyword>
<feature type="domain" description="GST N-terminal" evidence="2">
    <location>
        <begin position="1"/>
        <end position="78"/>
    </location>
</feature>
<gene>
    <name evidence="4" type="ORF">C7N83_07215</name>
</gene>
<protein>
    <submittedName>
        <fullName evidence="4">Glutathione S-transferase</fullName>
    </submittedName>
</protein>
<reference evidence="4 5" key="1">
    <citation type="submission" date="2018-03" db="EMBL/GenBank/DDBJ databases">
        <title>Neisseria weixii sp. nov., isolated from the intestinal contents of Tibetan Plateau pika (Ochotona curzoniae) in Yushu, Qinghai Province, China.</title>
        <authorList>
            <person name="Gui Z."/>
        </authorList>
    </citation>
    <scope>NUCLEOTIDE SEQUENCE [LARGE SCALE GENOMIC DNA]</scope>
    <source>
        <strain evidence="4 5">ATCC 51483</strain>
    </source>
</reference>
<name>A0A2P7TZW7_9NEIS</name>
<feature type="domain" description="GST C-terminal" evidence="3">
    <location>
        <begin position="84"/>
        <end position="204"/>
    </location>
</feature>
<proteinExistence type="inferred from homology"/>
<comment type="caution">
    <text evidence="4">The sequence shown here is derived from an EMBL/GenBank/DDBJ whole genome shotgun (WGS) entry which is preliminary data.</text>
</comment>
<dbReference type="SFLD" id="SFLDG00358">
    <property type="entry name" value="Main_(cytGST)"/>
    <property type="match status" value="1"/>
</dbReference>
<dbReference type="InterPro" id="IPR004045">
    <property type="entry name" value="Glutathione_S-Trfase_N"/>
</dbReference>
<sequence>MFKLYYIQGACPLVPHVALEWAKADFEAVRVAHDELKTPEFLVLNPLGSVPVLQDGDWTLTQNTAILDFINTQYPEAKLFGRGDVRQQAKARQWLAFANADLHSTFAYVFHPNRFIEGEGEGAQIRARAILKVGEYFGLVNKALQNQDYLAGELTIADVYVYVVLRWAKAFGIDLNHLDKLESFYQRIEVDEGVQKALKTQGIG</sequence>
<dbReference type="AlphaFoldDB" id="A0A2P7TZW7"/>
<keyword evidence="4" id="KW-0808">Transferase</keyword>
<dbReference type="PROSITE" id="PS50405">
    <property type="entry name" value="GST_CTER"/>
    <property type="match status" value="1"/>
</dbReference>
<dbReference type="Pfam" id="PF02798">
    <property type="entry name" value="GST_N"/>
    <property type="match status" value="1"/>
</dbReference>
<dbReference type="PROSITE" id="PS50404">
    <property type="entry name" value="GST_NTER"/>
    <property type="match status" value="1"/>
</dbReference>
<dbReference type="Pfam" id="PF00043">
    <property type="entry name" value="GST_C"/>
    <property type="match status" value="1"/>
</dbReference>
<dbReference type="OrthoDB" id="8772754at2"/>
<dbReference type="Gene3D" id="3.40.30.10">
    <property type="entry name" value="Glutaredoxin"/>
    <property type="match status" value="1"/>
</dbReference>
<dbReference type="RefSeq" id="WP_106741663.1">
    <property type="nucleotide sequence ID" value="NZ_PXYY01000038.1"/>
</dbReference>
<dbReference type="Gene3D" id="1.20.1050.10">
    <property type="match status" value="1"/>
</dbReference>
<dbReference type="SUPFAM" id="SSF52833">
    <property type="entry name" value="Thioredoxin-like"/>
    <property type="match status" value="1"/>
</dbReference>
<dbReference type="InterPro" id="IPR036249">
    <property type="entry name" value="Thioredoxin-like_sf"/>
</dbReference>
<comment type="similarity">
    <text evidence="1">Belongs to the GST superfamily.</text>
</comment>
<dbReference type="SUPFAM" id="SSF47616">
    <property type="entry name" value="GST C-terminal domain-like"/>
    <property type="match status" value="1"/>
</dbReference>
<evidence type="ECO:0000313" key="4">
    <source>
        <dbReference type="EMBL" id="PSJ80278.1"/>
    </source>
</evidence>
<dbReference type="SFLD" id="SFLDS00019">
    <property type="entry name" value="Glutathione_Transferase_(cytos"/>
    <property type="match status" value="1"/>
</dbReference>
<dbReference type="InterPro" id="IPR036282">
    <property type="entry name" value="Glutathione-S-Trfase_C_sf"/>
</dbReference>
<dbReference type="PANTHER" id="PTHR44051:SF8">
    <property type="entry name" value="GLUTATHIONE S-TRANSFERASE GSTA"/>
    <property type="match status" value="1"/>
</dbReference>
<evidence type="ECO:0000259" key="3">
    <source>
        <dbReference type="PROSITE" id="PS50405"/>
    </source>
</evidence>
<evidence type="ECO:0000313" key="5">
    <source>
        <dbReference type="Proteomes" id="UP000241868"/>
    </source>
</evidence>
<dbReference type="InterPro" id="IPR004046">
    <property type="entry name" value="GST_C"/>
</dbReference>
<evidence type="ECO:0000256" key="1">
    <source>
        <dbReference type="RuleBase" id="RU003494"/>
    </source>
</evidence>
<dbReference type="EMBL" id="PXYY01000038">
    <property type="protein sequence ID" value="PSJ80278.1"/>
    <property type="molecule type" value="Genomic_DNA"/>
</dbReference>
<evidence type="ECO:0000259" key="2">
    <source>
        <dbReference type="PROSITE" id="PS50404"/>
    </source>
</evidence>
<dbReference type="InterPro" id="IPR010987">
    <property type="entry name" value="Glutathione-S-Trfase_C-like"/>
</dbReference>
<accession>A0A2P7TZW7</accession>
<dbReference type="PANTHER" id="PTHR44051">
    <property type="entry name" value="GLUTATHIONE S-TRANSFERASE-RELATED"/>
    <property type="match status" value="1"/>
</dbReference>
<dbReference type="GO" id="GO:0016740">
    <property type="term" value="F:transferase activity"/>
    <property type="evidence" value="ECO:0007669"/>
    <property type="project" value="UniProtKB-KW"/>
</dbReference>
<dbReference type="InterPro" id="IPR040079">
    <property type="entry name" value="Glutathione_S-Trfase"/>
</dbReference>
<dbReference type="SFLD" id="SFLDG01150">
    <property type="entry name" value="Main.1:_Beta-like"/>
    <property type="match status" value="1"/>
</dbReference>
<dbReference type="CDD" id="cd03188">
    <property type="entry name" value="GST_C_Beta"/>
    <property type="match status" value="1"/>
</dbReference>
<dbReference type="CDD" id="cd03057">
    <property type="entry name" value="GST_N_Beta"/>
    <property type="match status" value="1"/>
</dbReference>